<evidence type="ECO:0000256" key="11">
    <source>
        <dbReference type="ARBA" id="ARBA00023136"/>
    </source>
</evidence>
<feature type="transmembrane region" description="Helical" evidence="12">
    <location>
        <begin position="108"/>
        <end position="125"/>
    </location>
</feature>
<dbReference type="Pfam" id="PF01040">
    <property type="entry name" value="UbiA"/>
    <property type="match status" value="1"/>
</dbReference>
<dbReference type="EMBL" id="CP006911">
    <property type="protein sequence ID" value="ALE02463.1"/>
    <property type="molecule type" value="Genomic_DNA"/>
</dbReference>
<keyword evidence="9 12" id="KW-0460">Magnesium</keyword>
<dbReference type="FunFam" id="1.10.357.140:FF:000002">
    <property type="entry name" value="4-hydroxybenzoate octaprenyltransferase"/>
    <property type="match status" value="1"/>
</dbReference>
<keyword evidence="6 12" id="KW-0808">Transferase</keyword>
<dbReference type="PATRIC" id="fig|1125411.7.peg.1572"/>
<reference evidence="14 15" key="1">
    <citation type="journal article" date="2015" name="Genome Announc.">
        <title>Genome Sequence of 'Candidatus Thioglobus singularis' Strain PS1, a Mixotroph from the SUP05 Clade of Marine Gammaproteobacteria.</title>
        <authorList>
            <person name="Marshall K.T."/>
            <person name="Morris R.M."/>
        </authorList>
    </citation>
    <scope>NUCLEOTIDE SEQUENCE [LARGE SCALE GENOMIC DNA]</scope>
    <source>
        <strain evidence="14 15">PS1</strain>
    </source>
</reference>
<dbReference type="FunFam" id="1.20.120.1780:FF:000001">
    <property type="entry name" value="4-hydroxybenzoate octaprenyltransferase"/>
    <property type="match status" value="1"/>
</dbReference>
<evidence type="ECO:0000256" key="3">
    <source>
        <dbReference type="ARBA" id="ARBA00005985"/>
    </source>
</evidence>
<protein>
    <recommendedName>
        <fullName evidence="12 13">4-hydroxybenzoate octaprenyltransferase</fullName>
        <ecNumber evidence="12 13">2.5.1.39</ecNumber>
    </recommendedName>
    <alternativeName>
        <fullName evidence="12">4-HB polyprenyltransferase</fullName>
    </alternativeName>
</protein>
<feature type="transmembrane region" description="Helical" evidence="12">
    <location>
        <begin position="201"/>
        <end position="223"/>
    </location>
</feature>
<dbReference type="GO" id="GO:0008412">
    <property type="term" value="F:4-hydroxybenzoate polyprenyltransferase activity"/>
    <property type="evidence" value="ECO:0007669"/>
    <property type="project" value="UniProtKB-UniRule"/>
</dbReference>
<comment type="cofactor">
    <cofactor evidence="1 12">
        <name>Mg(2+)</name>
        <dbReference type="ChEBI" id="CHEBI:18420"/>
    </cofactor>
</comment>
<evidence type="ECO:0000256" key="8">
    <source>
        <dbReference type="ARBA" id="ARBA00022692"/>
    </source>
</evidence>
<dbReference type="AlphaFoldDB" id="A0A0M4L6F5"/>
<comment type="subcellular location">
    <subcellularLocation>
        <location evidence="12">Cell inner membrane</location>
        <topology evidence="12">Multi-pass membrane protein</topology>
    </subcellularLocation>
    <subcellularLocation>
        <location evidence="2">Membrane</location>
        <topology evidence="2">Multi-pass membrane protein</topology>
    </subcellularLocation>
</comment>
<feature type="transmembrane region" description="Helical" evidence="12">
    <location>
        <begin position="14"/>
        <end position="34"/>
    </location>
</feature>
<dbReference type="GO" id="GO:0005886">
    <property type="term" value="C:plasma membrane"/>
    <property type="evidence" value="ECO:0007669"/>
    <property type="project" value="UniProtKB-SubCell"/>
</dbReference>
<dbReference type="InterPro" id="IPR039653">
    <property type="entry name" value="Prenyltransferase"/>
</dbReference>
<feature type="transmembrane region" description="Helical" evidence="12">
    <location>
        <begin position="258"/>
        <end position="279"/>
    </location>
</feature>
<feature type="transmembrane region" description="Helical" evidence="12">
    <location>
        <begin position="132"/>
        <end position="152"/>
    </location>
</feature>
<keyword evidence="5 12" id="KW-0997">Cell inner membrane</keyword>
<dbReference type="NCBIfam" id="TIGR01474">
    <property type="entry name" value="ubiA_proteo"/>
    <property type="match status" value="1"/>
</dbReference>
<evidence type="ECO:0000313" key="15">
    <source>
        <dbReference type="Proteomes" id="UP000068905"/>
    </source>
</evidence>
<dbReference type="Proteomes" id="UP000068905">
    <property type="component" value="Chromosome"/>
</dbReference>
<evidence type="ECO:0000256" key="4">
    <source>
        <dbReference type="ARBA" id="ARBA00022475"/>
    </source>
</evidence>
<dbReference type="STRING" id="1125411.W908_07995"/>
<evidence type="ECO:0000256" key="1">
    <source>
        <dbReference type="ARBA" id="ARBA00001946"/>
    </source>
</evidence>
<evidence type="ECO:0000256" key="2">
    <source>
        <dbReference type="ARBA" id="ARBA00004141"/>
    </source>
</evidence>
<sequence length="280" mass="31793">MNAYIQLMRLDKPIGILLLLWPTYWALFLSAGGWPDFDLLIIFTLGVIVMRTAGCVINDFADRNIDKYIKRTKDRPLTSGQISPRSALILFFILLLIALALVLQTNQLTIKLSFIALFLASLYPFTKRWTNLPQFVLGAAFGMSVPMAFSAQTGSLPITAGIVFLATLVWTLIYDTLYAMADRDEDIQIGVKSTAILFEKYDQIIITLLQILLILIFIVMGNIFKLGQIYYFSLIIIAIFMTYHQFLMRKRQNEQYFLAFLSNNYIGMTAFAGIFLSVAL</sequence>
<dbReference type="PANTHER" id="PTHR11048">
    <property type="entry name" value="PRENYLTRANSFERASES"/>
    <property type="match status" value="1"/>
</dbReference>
<dbReference type="RefSeq" id="WP_053820645.1">
    <property type="nucleotide sequence ID" value="NZ_CP006911.1"/>
</dbReference>
<evidence type="ECO:0000256" key="9">
    <source>
        <dbReference type="ARBA" id="ARBA00022842"/>
    </source>
</evidence>
<dbReference type="CDD" id="cd13959">
    <property type="entry name" value="PT_UbiA_COQ2"/>
    <property type="match status" value="1"/>
</dbReference>
<gene>
    <name evidence="12 14" type="primary">ubiA</name>
    <name evidence="14" type="ORF">W908_07995</name>
</gene>
<evidence type="ECO:0000256" key="7">
    <source>
        <dbReference type="ARBA" id="ARBA00022688"/>
    </source>
</evidence>
<comment type="similarity">
    <text evidence="3 12">Belongs to the UbiA prenyltransferase family.</text>
</comment>
<evidence type="ECO:0000256" key="10">
    <source>
        <dbReference type="ARBA" id="ARBA00022989"/>
    </source>
</evidence>
<feature type="transmembrane region" description="Helical" evidence="12">
    <location>
        <begin position="229"/>
        <end position="246"/>
    </location>
</feature>
<dbReference type="PANTHER" id="PTHR11048:SF28">
    <property type="entry name" value="4-HYDROXYBENZOATE POLYPRENYLTRANSFERASE, MITOCHONDRIAL"/>
    <property type="match status" value="1"/>
</dbReference>
<keyword evidence="10 12" id="KW-1133">Transmembrane helix</keyword>
<comment type="pathway">
    <text evidence="12">Cofactor biosynthesis; ubiquinone biosynthesis.</text>
</comment>
<evidence type="ECO:0000256" key="5">
    <source>
        <dbReference type="ARBA" id="ARBA00022519"/>
    </source>
</evidence>
<feature type="transmembrane region" description="Helical" evidence="12">
    <location>
        <begin position="40"/>
        <end position="61"/>
    </location>
</feature>
<evidence type="ECO:0000256" key="6">
    <source>
        <dbReference type="ARBA" id="ARBA00022679"/>
    </source>
</evidence>
<dbReference type="Gene3D" id="1.20.120.1780">
    <property type="entry name" value="UbiA prenyltransferase"/>
    <property type="match status" value="1"/>
</dbReference>
<evidence type="ECO:0000256" key="13">
    <source>
        <dbReference type="NCBIfam" id="TIGR01474"/>
    </source>
</evidence>
<comment type="catalytic activity">
    <reaction evidence="12">
        <text>all-trans-octaprenyl diphosphate + 4-hydroxybenzoate = 4-hydroxy-3-(all-trans-octaprenyl)benzoate + diphosphate</text>
        <dbReference type="Rhea" id="RHEA:27782"/>
        <dbReference type="ChEBI" id="CHEBI:1617"/>
        <dbReference type="ChEBI" id="CHEBI:17879"/>
        <dbReference type="ChEBI" id="CHEBI:33019"/>
        <dbReference type="ChEBI" id="CHEBI:57711"/>
        <dbReference type="EC" id="2.5.1.39"/>
    </reaction>
</comment>
<evidence type="ECO:0000256" key="12">
    <source>
        <dbReference type="HAMAP-Rule" id="MF_01635"/>
    </source>
</evidence>
<keyword evidence="7 12" id="KW-0831">Ubiquinone biosynthesis</keyword>
<comment type="function">
    <text evidence="12">Catalyzes the prenylation of para-hydroxybenzoate (PHB) with an all-trans polyprenyl group. Mediates the second step in the final reaction sequence of ubiquinone-8 (UQ-8) biosynthesis, which is the condensation of the polyisoprenoid side chain with PHB, generating the first membrane-bound Q intermediate 3-octaprenyl-4-hydroxybenzoate.</text>
</comment>
<dbReference type="Gene3D" id="1.10.357.140">
    <property type="entry name" value="UbiA prenyltransferase"/>
    <property type="match status" value="1"/>
</dbReference>
<dbReference type="EC" id="2.5.1.39" evidence="12 13"/>
<dbReference type="OrthoDB" id="9782418at2"/>
<accession>A0A0M4L6F5</accession>
<proteinExistence type="inferred from homology"/>
<dbReference type="HAMAP" id="MF_01635">
    <property type="entry name" value="UbiA"/>
    <property type="match status" value="1"/>
</dbReference>
<keyword evidence="11 12" id="KW-0472">Membrane</keyword>
<feature type="transmembrane region" description="Helical" evidence="12">
    <location>
        <begin position="158"/>
        <end position="180"/>
    </location>
</feature>
<dbReference type="KEGG" id="tsn:W908_07995"/>
<name>A0A0M4L6F5_9GAMM</name>
<organism evidence="14 15">
    <name type="scientific">Candidatus Pseudothioglobus singularis PS1</name>
    <dbReference type="NCBI Taxonomy" id="1125411"/>
    <lineage>
        <taxon>Bacteria</taxon>
        <taxon>Pseudomonadati</taxon>
        <taxon>Pseudomonadota</taxon>
        <taxon>Gammaproteobacteria</taxon>
        <taxon>Candidatus Pseudothioglobaceae</taxon>
        <taxon>Candidatus Pseudothioglobus</taxon>
    </lineage>
</organism>
<evidence type="ECO:0000313" key="14">
    <source>
        <dbReference type="EMBL" id="ALE02463.1"/>
    </source>
</evidence>
<keyword evidence="4 12" id="KW-1003">Cell membrane</keyword>
<dbReference type="GO" id="GO:0006744">
    <property type="term" value="P:ubiquinone biosynthetic process"/>
    <property type="evidence" value="ECO:0007669"/>
    <property type="project" value="UniProtKB-UniRule"/>
</dbReference>
<dbReference type="InterPro" id="IPR006370">
    <property type="entry name" value="HB_polyprenyltransferase-like"/>
</dbReference>
<feature type="transmembrane region" description="Helical" evidence="12">
    <location>
        <begin position="82"/>
        <end position="102"/>
    </location>
</feature>
<dbReference type="InterPro" id="IPR044878">
    <property type="entry name" value="UbiA_sf"/>
</dbReference>
<dbReference type="InterPro" id="IPR000537">
    <property type="entry name" value="UbiA_prenyltransferase"/>
</dbReference>
<dbReference type="UniPathway" id="UPA00232"/>
<keyword evidence="15" id="KW-1185">Reference proteome</keyword>
<keyword evidence="8 12" id="KW-0812">Transmembrane</keyword>